<feature type="non-terminal residue" evidence="1">
    <location>
        <position position="59"/>
    </location>
</feature>
<accession>A0ACA9QVP5</accession>
<reference evidence="1" key="1">
    <citation type="submission" date="2021-06" db="EMBL/GenBank/DDBJ databases">
        <authorList>
            <person name="Kallberg Y."/>
            <person name="Tangrot J."/>
            <person name="Rosling A."/>
        </authorList>
    </citation>
    <scope>NUCLEOTIDE SEQUENCE</scope>
    <source>
        <strain evidence="1">MA461A</strain>
    </source>
</reference>
<keyword evidence="2" id="KW-1185">Reference proteome</keyword>
<organism evidence="1 2">
    <name type="scientific">Racocetra persica</name>
    <dbReference type="NCBI Taxonomy" id="160502"/>
    <lineage>
        <taxon>Eukaryota</taxon>
        <taxon>Fungi</taxon>
        <taxon>Fungi incertae sedis</taxon>
        <taxon>Mucoromycota</taxon>
        <taxon>Glomeromycotina</taxon>
        <taxon>Glomeromycetes</taxon>
        <taxon>Diversisporales</taxon>
        <taxon>Gigasporaceae</taxon>
        <taxon>Racocetra</taxon>
    </lineage>
</organism>
<protein>
    <submittedName>
        <fullName evidence="1">32027_t:CDS:1</fullName>
    </submittedName>
</protein>
<evidence type="ECO:0000313" key="1">
    <source>
        <dbReference type="EMBL" id="CAG8766261.1"/>
    </source>
</evidence>
<name>A0ACA9QVP5_9GLOM</name>
<gene>
    <name evidence="1" type="ORF">RPERSI_LOCUS15829</name>
</gene>
<dbReference type="EMBL" id="CAJVQC010038478">
    <property type="protein sequence ID" value="CAG8766261.1"/>
    <property type="molecule type" value="Genomic_DNA"/>
</dbReference>
<evidence type="ECO:0000313" key="2">
    <source>
        <dbReference type="Proteomes" id="UP000789920"/>
    </source>
</evidence>
<dbReference type="Proteomes" id="UP000789920">
    <property type="component" value="Unassembled WGS sequence"/>
</dbReference>
<sequence length="59" mass="7041">MDCFQIKFNVRFPEKLLPRYLEKDIFAAELPPDSAQNSRVLQFWADVTYREEDDKSSKN</sequence>
<proteinExistence type="predicted"/>
<comment type="caution">
    <text evidence="1">The sequence shown here is derived from an EMBL/GenBank/DDBJ whole genome shotgun (WGS) entry which is preliminary data.</text>
</comment>